<dbReference type="PROSITE" id="PS50931">
    <property type="entry name" value="HTH_LYSR"/>
    <property type="match status" value="1"/>
</dbReference>
<dbReference type="InterPro" id="IPR036388">
    <property type="entry name" value="WH-like_DNA-bd_sf"/>
</dbReference>
<evidence type="ECO:0000256" key="3">
    <source>
        <dbReference type="ARBA" id="ARBA00023125"/>
    </source>
</evidence>
<dbReference type="GO" id="GO:0003700">
    <property type="term" value="F:DNA-binding transcription factor activity"/>
    <property type="evidence" value="ECO:0007669"/>
    <property type="project" value="InterPro"/>
</dbReference>
<evidence type="ECO:0000259" key="5">
    <source>
        <dbReference type="PROSITE" id="PS50931"/>
    </source>
</evidence>
<dbReference type="InterPro" id="IPR050389">
    <property type="entry name" value="LysR-type_TF"/>
</dbReference>
<dbReference type="InterPro" id="IPR005119">
    <property type="entry name" value="LysR_subst-bd"/>
</dbReference>
<dbReference type="AlphaFoldDB" id="A0A2A7TYW3"/>
<dbReference type="SUPFAM" id="SSF46785">
    <property type="entry name" value="Winged helix' DNA-binding domain"/>
    <property type="match status" value="1"/>
</dbReference>
<comment type="caution">
    <text evidence="6">The sequence shown here is derived from an EMBL/GenBank/DDBJ whole genome shotgun (WGS) entry which is preliminary data.</text>
</comment>
<evidence type="ECO:0000256" key="4">
    <source>
        <dbReference type="ARBA" id="ARBA00023163"/>
    </source>
</evidence>
<keyword evidence="2" id="KW-0805">Transcription regulation</keyword>
<evidence type="ECO:0000256" key="2">
    <source>
        <dbReference type="ARBA" id="ARBA00023015"/>
    </source>
</evidence>
<dbReference type="OrthoDB" id="5897503at2"/>
<dbReference type="InterPro" id="IPR000847">
    <property type="entry name" value="LysR_HTH_N"/>
</dbReference>
<dbReference type="GO" id="GO:0003677">
    <property type="term" value="F:DNA binding"/>
    <property type="evidence" value="ECO:0007669"/>
    <property type="project" value="UniProtKB-KW"/>
</dbReference>
<dbReference type="GeneID" id="93122245"/>
<comment type="similarity">
    <text evidence="1">Belongs to the LysR transcriptional regulatory family.</text>
</comment>
<dbReference type="Proteomes" id="UP000219788">
    <property type="component" value="Unassembled WGS sequence"/>
</dbReference>
<evidence type="ECO:0000313" key="7">
    <source>
        <dbReference type="Proteomes" id="UP000219788"/>
    </source>
</evidence>
<dbReference type="Pfam" id="PF00126">
    <property type="entry name" value="HTH_1"/>
    <property type="match status" value="1"/>
</dbReference>
<gene>
    <name evidence="6" type="ORF">CRM76_04790</name>
</gene>
<dbReference type="Pfam" id="PF03466">
    <property type="entry name" value="LysR_substrate"/>
    <property type="match status" value="1"/>
</dbReference>
<dbReference type="EMBL" id="PDDV01000013">
    <property type="protein sequence ID" value="PEH71305.1"/>
    <property type="molecule type" value="Genomic_DNA"/>
</dbReference>
<protein>
    <submittedName>
        <fullName evidence="6">LysR family transcriptional regulator</fullName>
    </submittedName>
</protein>
<sequence length="297" mass="33800">MLDVDVSVIRTFLTVMDTRSVTLAAELLDSSTASISRALKKMRDAFNDPLFIRTKQGLEPTALAYNITPNLAQALNNIQNAANLTNGIHQGDRRQTRLKLSMSPLLEFYLTSLLRRHHYPFDNVELMTETHDGDLTRDISRLRSRKIDLSFTPQKYADWMITNVPVLDVRPVVVCRVGHPRMAPGFSREQLAQEEYLSLTMWPSLFEDDEVLNPHRKAPIYSSSSLLNLMMMAATTDYILVCGQQFAHEFARMVPLQILAHPQRKSRGTVYAHYHKSRSSDTSILELIDILRQGVAD</sequence>
<dbReference type="PANTHER" id="PTHR30118">
    <property type="entry name" value="HTH-TYPE TRANSCRIPTIONAL REGULATOR LEUO-RELATED"/>
    <property type="match status" value="1"/>
</dbReference>
<accession>A0A2A7TYW3</accession>
<evidence type="ECO:0000256" key="1">
    <source>
        <dbReference type="ARBA" id="ARBA00009437"/>
    </source>
</evidence>
<organism evidence="6 7">
    <name type="scientific">Edwardsiella tarda</name>
    <dbReference type="NCBI Taxonomy" id="636"/>
    <lineage>
        <taxon>Bacteria</taxon>
        <taxon>Pseudomonadati</taxon>
        <taxon>Pseudomonadota</taxon>
        <taxon>Gammaproteobacteria</taxon>
        <taxon>Enterobacterales</taxon>
        <taxon>Hafniaceae</taxon>
        <taxon>Edwardsiella</taxon>
    </lineage>
</organism>
<dbReference type="SUPFAM" id="SSF53850">
    <property type="entry name" value="Periplasmic binding protein-like II"/>
    <property type="match status" value="1"/>
</dbReference>
<proteinExistence type="inferred from homology"/>
<reference evidence="7" key="1">
    <citation type="submission" date="2017-09" db="EMBL/GenBank/DDBJ databases">
        <title>FDA dAtabase for Regulatory Grade micrObial Sequences (FDA-ARGOS): Supporting development and validation of Infectious Disease Dx tests.</title>
        <authorList>
            <person name="Goldberg B."/>
            <person name="Campos J."/>
            <person name="Tallon L."/>
            <person name="Sadzewicz L."/>
            <person name="Ott S."/>
            <person name="Zhao X."/>
            <person name="Nagaraj S."/>
            <person name="Vavikolanu K."/>
            <person name="Aluvathingal J."/>
            <person name="Nadendla S."/>
            <person name="Geyer C."/>
            <person name="Sichtig H."/>
        </authorList>
    </citation>
    <scope>NUCLEOTIDE SEQUENCE [LARGE SCALE GENOMIC DNA]</scope>
    <source>
        <strain evidence="7">FDAARGOS_370</strain>
    </source>
</reference>
<feature type="domain" description="HTH lysR-type" evidence="5">
    <location>
        <begin position="4"/>
        <end position="61"/>
    </location>
</feature>
<dbReference type="RefSeq" id="WP_005290774.1">
    <property type="nucleotide sequence ID" value="NZ_AP028090.1"/>
</dbReference>
<dbReference type="Gene3D" id="3.40.190.10">
    <property type="entry name" value="Periplasmic binding protein-like II"/>
    <property type="match status" value="2"/>
</dbReference>
<evidence type="ECO:0000313" key="6">
    <source>
        <dbReference type="EMBL" id="PEH71305.1"/>
    </source>
</evidence>
<dbReference type="Gene3D" id="1.10.10.10">
    <property type="entry name" value="Winged helix-like DNA-binding domain superfamily/Winged helix DNA-binding domain"/>
    <property type="match status" value="1"/>
</dbReference>
<dbReference type="InterPro" id="IPR036390">
    <property type="entry name" value="WH_DNA-bd_sf"/>
</dbReference>
<name>A0A2A7TYW3_EDWTA</name>
<dbReference type="PANTHER" id="PTHR30118:SF11">
    <property type="entry name" value="HTH-TYPE TRANSCRIPTIONAL REGULATOR YIDZ"/>
    <property type="match status" value="1"/>
</dbReference>
<keyword evidence="3" id="KW-0238">DNA-binding</keyword>
<dbReference type="STRING" id="636.AAW15_00515"/>
<keyword evidence="4" id="KW-0804">Transcription</keyword>